<dbReference type="Gene3D" id="1.10.340.70">
    <property type="match status" value="1"/>
</dbReference>
<accession>A0A177AQD0</accession>
<evidence type="ECO:0000259" key="1">
    <source>
        <dbReference type="Pfam" id="PF17921"/>
    </source>
</evidence>
<proteinExistence type="predicted"/>
<dbReference type="EMBL" id="LWCA01002982">
    <property type="protein sequence ID" value="OAF63621.1"/>
    <property type="molecule type" value="Genomic_DNA"/>
</dbReference>
<dbReference type="OrthoDB" id="6772952at2759"/>
<evidence type="ECO:0000313" key="2">
    <source>
        <dbReference type="EMBL" id="OAF63621.1"/>
    </source>
</evidence>
<evidence type="ECO:0000313" key="3">
    <source>
        <dbReference type="Proteomes" id="UP000078046"/>
    </source>
</evidence>
<sequence length="60" mass="7185">MGKTKTKRLLRRHFWFPSMNDLIDKEIDKCSACSVNDKIIKTFKTTIEPIQYPKDLWELI</sequence>
<name>A0A177AQD0_9BILA</name>
<keyword evidence="3" id="KW-1185">Reference proteome</keyword>
<organism evidence="2 3">
    <name type="scientific">Intoshia linei</name>
    <dbReference type="NCBI Taxonomy" id="1819745"/>
    <lineage>
        <taxon>Eukaryota</taxon>
        <taxon>Metazoa</taxon>
        <taxon>Spiralia</taxon>
        <taxon>Lophotrochozoa</taxon>
        <taxon>Mesozoa</taxon>
        <taxon>Orthonectida</taxon>
        <taxon>Rhopaluridae</taxon>
        <taxon>Intoshia</taxon>
    </lineage>
</organism>
<dbReference type="Proteomes" id="UP000078046">
    <property type="component" value="Unassembled WGS sequence"/>
</dbReference>
<feature type="non-terminal residue" evidence="2">
    <location>
        <position position="60"/>
    </location>
</feature>
<dbReference type="Pfam" id="PF17921">
    <property type="entry name" value="Integrase_H2C2"/>
    <property type="match status" value="1"/>
</dbReference>
<feature type="domain" description="Integrase zinc-binding" evidence="1">
    <location>
        <begin position="1"/>
        <end position="36"/>
    </location>
</feature>
<reference evidence="2 3" key="1">
    <citation type="submission" date="2016-04" db="EMBL/GenBank/DDBJ databases">
        <title>The genome of Intoshia linei affirms orthonectids as highly simplified spiralians.</title>
        <authorList>
            <person name="Mikhailov K.V."/>
            <person name="Slusarev G.S."/>
            <person name="Nikitin M.A."/>
            <person name="Logacheva M.D."/>
            <person name="Penin A."/>
            <person name="Aleoshin V."/>
            <person name="Panchin Y.V."/>
        </authorList>
    </citation>
    <scope>NUCLEOTIDE SEQUENCE [LARGE SCALE GENOMIC DNA]</scope>
    <source>
        <strain evidence="2">Intl2013</strain>
        <tissue evidence="2">Whole animal</tissue>
    </source>
</reference>
<gene>
    <name evidence="2" type="ORF">A3Q56_08674</name>
</gene>
<protein>
    <recommendedName>
        <fullName evidence="1">Integrase zinc-binding domain-containing protein</fullName>
    </recommendedName>
</protein>
<dbReference type="InterPro" id="IPR041588">
    <property type="entry name" value="Integrase_H2C2"/>
</dbReference>
<comment type="caution">
    <text evidence="2">The sequence shown here is derived from an EMBL/GenBank/DDBJ whole genome shotgun (WGS) entry which is preliminary data.</text>
</comment>
<dbReference type="AlphaFoldDB" id="A0A177AQD0"/>